<protein>
    <recommendedName>
        <fullName evidence="1">YopX protein domain-containing protein</fullName>
    </recommendedName>
</protein>
<dbReference type="AlphaFoldDB" id="A0A5N5E8T8"/>
<evidence type="ECO:0000259" key="1">
    <source>
        <dbReference type="Pfam" id="PF09643"/>
    </source>
</evidence>
<dbReference type="InterPro" id="IPR019096">
    <property type="entry name" value="YopX_protein"/>
</dbReference>
<comment type="caution">
    <text evidence="2">The sequence shown here is derived from an EMBL/GenBank/DDBJ whole genome shotgun (WGS) entry which is preliminary data.</text>
</comment>
<dbReference type="Proteomes" id="UP000325576">
    <property type="component" value="Unassembled WGS sequence"/>
</dbReference>
<dbReference type="InterPro" id="IPR023385">
    <property type="entry name" value="YopX-like_C"/>
</dbReference>
<dbReference type="EMBL" id="MRBO01000442">
    <property type="protein sequence ID" value="KAB2584394.1"/>
    <property type="molecule type" value="Genomic_DNA"/>
</dbReference>
<name>A0A5N5E8T8_RHOER</name>
<sequence length="110" mass="12526">MREIKFRAKVVKAIQVSSEGFIPAGEWITWYPLAWVPGWTESIDKESVSQFTGLKDKNGVDIYEGDIVKKGIERFVVRHIDVQTIRGWNSSLCEVIGNIFENPKLLEVTS</sequence>
<reference evidence="2 3" key="1">
    <citation type="journal article" date="2017" name="Poromechanics V (2013)">
        <title>Genomic Characterization of the Arsenic-Tolerant Actinobacterium, &lt;i&gt;Rhodococcus erythropolis&lt;/i&gt; S43.</title>
        <authorList>
            <person name="Retamal-Morales G."/>
            <person name="Mehnert M."/>
            <person name="Schwabe R."/>
            <person name="Tischler D."/>
            <person name="Schloemann M."/>
            <person name="Levican G.J."/>
        </authorList>
    </citation>
    <scope>NUCLEOTIDE SEQUENCE [LARGE SCALE GENOMIC DNA]</scope>
    <source>
        <strain evidence="2 3">S43</strain>
    </source>
</reference>
<organism evidence="2 3">
    <name type="scientific">Rhodococcus erythropolis</name>
    <name type="common">Arthrobacter picolinophilus</name>
    <dbReference type="NCBI Taxonomy" id="1833"/>
    <lineage>
        <taxon>Bacteria</taxon>
        <taxon>Bacillati</taxon>
        <taxon>Actinomycetota</taxon>
        <taxon>Actinomycetes</taxon>
        <taxon>Mycobacteriales</taxon>
        <taxon>Nocardiaceae</taxon>
        <taxon>Rhodococcus</taxon>
        <taxon>Rhodococcus erythropolis group</taxon>
    </lineage>
</organism>
<evidence type="ECO:0000313" key="3">
    <source>
        <dbReference type="Proteomes" id="UP000325576"/>
    </source>
</evidence>
<evidence type="ECO:0000313" key="2">
    <source>
        <dbReference type="EMBL" id="KAB2584394.1"/>
    </source>
</evidence>
<dbReference type="Pfam" id="PF09643">
    <property type="entry name" value="YopX"/>
    <property type="match status" value="1"/>
</dbReference>
<feature type="domain" description="YopX protein" evidence="1">
    <location>
        <begin position="44"/>
        <end position="77"/>
    </location>
</feature>
<dbReference type="SUPFAM" id="SSF159006">
    <property type="entry name" value="YopX-like"/>
    <property type="match status" value="1"/>
</dbReference>
<gene>
    <name evidence="2" type="ORF">BS297_15755</name>
</gene>
<accession>A0A5N5E8T8</accession>
<dbReference type="Gene3D" id="2.30.30.290">
    <property type="entry name" value="YopX-like domains"/>
    <property type="match status" value="2"/>
</dbReference>
<proteinExistence type="predicted"/>